<proteinExistence type="predicted"/>
<sequence length="82" mass="9172">MEASDQLRFLMFQLLDTKMLHYISSRNIRNSPDSDLKTRWTVACVGGCPPKGEFSASNYSSSTSEMAALLSKFQNKKFGSTL</sequence>
<reference evidence="1" key="1">
    <citation type="submission" date="2014-09" db="EMBL/GenBank/DDBJ databases">
        <authorList>
            <person name="Magalhaes I.L.F."/>
            <person name="Oliveira U."/>
            <person name="Santos F.R."/>
            <person name="Vidigal T.H.D.A."/>
            <person name="Brescovit A.D."/>
            <person name="Santos A.J."/>
        </authorList>
    </citation>
    <scope>NUCLEOTIDE SEQUENCE</scope>
    <source>
        <tissue evidence="1">Shoot tissue taken approximately 20 cm above the soil surface</tissue>
    </source>
</reference>
<evidence type="ECO:0000313" key="1">
    <source>
        <dbReference type="EMBL" id="JAD77110.1"/>
    </source>
</evidence>
<protein>
    <submittedName>
        <fullName evidence="1">Uncharacterized protein</fullName>
    </submittedName>
</protein>
<name>A0A0A9CUT3_ARUDO</name>
<dbReference type="EMBL" id="GBRH01220785">
    <property type="protein sequence ID" value="JAD77110.1"/>
    <property type="molecule type" value="Transcribed_RNA"/>
</dbReference>
<dbReference type="AlphaFoldDB" id="A0A0A9CUT3"/>
<accession>A0A0A9CUT3</accession>
<dbReference type="EMBL" id="GBRH01197241">
    <property type="protein sequence ID" value="JAE00655.1"/>
    <property type="molecule type" value="Transcribed_RNA"/>
</dbReference>
<organism evidence="1">
    <name type="scientific">Arundo donax</name>
    <name type="common">Giant reed</name>
    <name type="synonym">Donax arundinaceus</name>
    <dbReference type="NCBI Taxonomy" id="35708"/>
    <lineage>
        <taxon>Eukaryota</taxon>
        <taxon>Viridiplantae</taxon>
        <taxon>Streptophyta</taxon>
        <taxon>Embryophyta</taxon>
        <taxon>Tracheophyta</taxon>
        <taxon>Spermatophyta</taxon>
        <taxon>Magnoliopsida</taxon>
        <taxon>Liliopsida</taxon>
        <taxon>Poales</taxon>
        <taxon>Poaceae</taxon>
        <taxon>PACMAD clade</taxon>
        <taxon>Arundinoideae</taxon>
        <taxon>Arundineae</taxon>
        <taxon>Arundo</taxon>
    </lineage>
</organism>
<reference evidence="1" key="2">
    <citation type="journal article" date="2015" name="Data Brief">
        <title>Shoot transcriptome of the giant reed, Arundo donax.</title>
        <authorList>
            <person name="Barrero R.A."/>
            <person name="Guerrero F.D."/>
            <person name="Moolhuijzen P."/>
            <person name="Goolsby J.A."/>
            <person name="Tidwell J."/>
            <person name="Bellgard S.E."/>
            <person name="Bellgard M.I."/>
        </authorList>
    </citation>
    <scope>NUCLEOTIDE SEQUENCE</scope>
    <source>
        <tissue evidence="1">Shoot tissue taken approximately 20 cm above the soil surface</tissue>
    </source>
</reference>